<dbReference type="Proteomes" id="UP000317494">
    <property type="component" value="Unassembled WGS sequence"/>
</dbReference>
<accession>A0A507D0Y9</accession>
<protein>
    <recommendedName>
        <fullName evidence="6">CRIB domain-containing protein</fullName>
    </recommendedName>
</protein>
<evidence type="ECO:0000259" key="2">
    <source>
        <dbReference type="PROSITE" id="PS50108"/>
    </source>
</evidence>
<comment type="caution">
    <text evidence="4">The sequence shown here is derived from an EMBL/GenBank/DDBJ whole genome shotgun (WGS) entry which is preliminary data.</text>
</comment>
<dbReference type="InterPro" id="IPR001810">
    <property type="entry name" value="F-box_dom"/>
</dbReference>
<dbReference type="VEuPathDB" id="FungiDB:SeMB42_g04103"/>
<evidence type="ECO:0000313" key="5">
    <source>
        <dbReference type="Proteomes" id="UP000317494"/>
    </source>
</evidence>
<dbReference type="Pfam" id="PF12937">
    <property type="entry name" value="F-box-like"/>
    <property type="match status" value="1"/>
</dbReference>
<keyword evidence="5" id="KW-1185">Reference proteome</keyword>
<dbReference type="InterPro" id="IPR036047">
    <property type="entry name" value="F-box-like_dom_sf"/>
</dbReference>
<evidence type="ECO:0000256" key="1">
    <source>
        <dbReference type="SAM" id="MobiDB-lite"/>
    </source>
</evidence>
<dbReference type="InterPro" id="IPR000095">
    <property type="entry name" value="CRIB_dom"/>
</dbReference>
<evidence type="ECO:0000259" key="3">
    <source>
        <dbReference type="PROSITE" id="PS50181"/>
    </source>
</evidence>
<feature type="region of interest" description="Disordered" evidence="1">
    <location>
        <begin position="880"/>
        <end position="907"/>
    </location>
</feature>
<feature type="domain" description="CRIB" evidence="2">
    <location>
        <begin position="927"/>
        <end position="942"/>
    </location>
</feature>
<feature type="domain" description="F-box" evidence="3">
    <location>
        <begin position="136"/>
        <end position="183"/>
    </location>
</feature>
<organism evidence="4 5">
    <name type="scientific">Synchytrium endobioticum</name>
    <dbReference type="NCBI Taxonomy" id="286115"/>
    <lineage>
        <taxon>Eukaryota</taxon>
        <taxon>Fungi</taxon>
        <taxon>Fungi incertae sedis</taxon>
        <taxon>Chytridiomycota</taxon>
        <taxon>Chytridiomycota incertae sedis</taxon>
        <taxon>Chytridiomycetes</taxon>
        <taxon>Synchytriales</taxon>
        <taxon>Synchytriaceae</taxon>
        <taxon>Synchytrium</taxon>
    </lineage>
</organism>
<dbReference type="AlphaFoldDB" id="A0A507D0Y9"/>
<gene>
    <name evidence="4" type="ORF">SeMB42_g04103</name>
</gene>
<feature type="compositionally biased region" description="Basic and acidic residues" evidence="1">
    <location>
        <begin position="64"/>
        <end position="84"/>
    </location>
</feature>
<dbReference type="Gene3D" id="1.20.1280.50">
    <property type="match status" value="1"/>
</dbReference>
<name>A0A507D0Y9_9FUNG</name>
<proteinExistence type="predicted"/>
<evidence type="ECO:0008006" key="6">
    <source>
        <dbReference type="Google" id="ProtNLM"/>
    </source>
</evidence>
<feature type="compositionally biased region" description="Basic residues" evidence="1">
    <location>
        <begin position="111"/>
        <end position="132"/>
    </location>
</feature>
<evidence type="ECO:0000313" key="4">
    <source>
        <dbReference type="EMBL" id="TPX45119.1"/>
    </source>
</evidence>
<dbReference type="CDD" id="cd09917">
    <property type="entry name" value="F-box_SF"/>
    <property type="match status" value="1"/>
</dbReference>
<dbReference type="EMBL" id="QEAN01000159">
    <property type="protein sequence ID" value="TPX45119.1"/>
    <property type="molecule type" value="Genomic_DNA"/>
</dbReference>
<reference evidence="4 5" key="1">
    <citation type="journal article" date="2019" name="Sci. Rep.">
        <title>Comparative genomics of chytrid fungi reveal insights into the obligate biotrophic and pathogenic lifestyle of Synchytrium endobioticum.</title>
        <authorList>
            <person name="van de Vossenberg B.T.L.H."/>
            <person name="Warris S."/>
            <person name="Nguyen H.D.T."/>
            <person name="van Gent-Pelzer M.P.E."/>
            <person name="Joly D.L."/>
            <person name="van de Geest H.C."/>
            <person name="Bonants P.J.M."/>
            <person name="Smith D.S."/>
            <person name="Levesque C.A."/>
            <person name="van der Lee T.A.J."/>
        </authorList>
    </citation>
    <scope>NUCLEOTIDE SEQUENCE [LARGE SCALE GENOMIC DNA]</scope>
    <source>
        <strain evidence="4 5">MB42</strain>
    </source>
</reference>
<sequence>MGVGLRGRSARNKRRGEPAPAVAQSIEAPAAIMDDRDNRKALPSRRTSSRLAAKKSFKPPPAIRKTDSSDSLSHVDDESDHQDSDLESEESIASVSCDDHDDEDYHSTCRSIRKQTTKKQRSKHHSPKKRKGEAKTASPVHLPLEILVDIFSRLHDPSDLARLEIASKHFLHVIREFKLWDKLDHPILQPVPELKLSMKQVIRLTHSDKCDVCEYQGSVLVWAFRKRLCSTCARKCTKSYPEVVDDQKVDVDLVWSMPYANASELPGSTFSRRTKYYLDADIAQARMEQQVNAPPKPCNTEKRNLYGLPSKEAVDKGNRLRQAIDKQLPIHRLLADYYKQQKVLLVNHRIKKIYKQAQDELACTEAELDRCHGIIWNARKSKFTDRMWQNLKKSLEAQLVVVRAEVKADRVKLLIDQLRMILSTIYTKFVDEHVDINDKEFVPPYHICKTLPHFVSTFIEEDDANFKFPDDFISPIQDGVINEWWITRINSLVNPVIESVRNTCLSICNQLNITFEEARHVVFRCTCDEHYIMCRYELIHHLITHHAMSPDAQILVDIASEGDIPYQTLCTRRKLVIDQFKRLKDQDSDPVMTSHDYVCTFHRTEPIVSKLEDVRIVWSIDGWADFVKEWYWRFKAILLSLQTKLIDKFCLENQYEYTAIGYSCCGMELSCHDLVDHLFGKHFRQDDGELNADQVTVPEARTIASTVRIERLRLIRETAKSYLKSNHSSHSFLSYDVTTLPEVEKRISICTVKFPIEPDDLLELLKPTLDKVVESMSEIESRLLAQVDDMAPAEELYSNGNVDTVLNGANPDTDEEPTGERVHHQKDARFTCKGCTGLVVESLNRAHSTDIGLVHPHPGDMGSALSTVFLAEAPPKDPKYAGIGNPAYAKSSSSKKKQRQRASPSEQLRLRKTRGFRDKVAGGKIVIGEPLTETFRHTNHVGAADYRAGNIDGRALAVTVL</sequence>
<dbReference type="SUPFAM" id="SSF81383">
    <property type="entry name" value="F-box domain"/>
    <property type="match status" value="1"/>
</dbReference>
<dbReference type="PROSITE" id="PS50181">
    <property type="entry name" value="FBOX"/>
    <property type="match status" value="1"/>
</dbReference>
<feature type="region of interest" description="Disordered" evidence="1">
    <location>
        <begin position="1"/>
        <end position="137"/>
    </location>
</feature>
<feature type="region of interest" description="Disordered" evidence="1">
    <location>
        <begin position="801"/>
        <end position="825"/>
    </location>
</feature>
<dbReference type="PROSITE" id="PS50108">
    <property type="entry name" value="CRIB"/>
    <property type="match status" value="1"/>
</dbReference>